<reference evidence="2 3" key="1">
    <citation type="submission" date="2021-11" db="EMBL/GenBank/DDBJ databases">
        <title>Draft genome sequence of Actinomycetospora sp. SF1 isolated from the rhizosphere soil.</title>
        <authorList>
            <person name="Duangmal K."/>
            <person name="Chantavorakit T."/>
        </authorList>
    </citation>
    <scope>NUCLEOTIDE SEQUENCE [LARGE SCALE GENOMIC DNA]</scope>
    <source>
        <strain evidence="2 3">TBRC 5722</strain>
    </source>
</reference>
<dbReference type="Proteomes" id="UP001199469">
    <property type="component" value="Unassembled WGS sequence"/>
</dbReference>
<dbReference type="InterPro" id="IPR039422">
    <property type="entry name" value="MarR/SlyA-like"/>
</dbReference>
<comment type="caution">
    <text evidence="2">The sequence shown here is derived from an EMBL/GenBank/DDBJ whole genome shotgun (WGS) entry which is preliminary data.</text>
</comment>
<dbReference type="InterPro" id="IPR036388">
    <property type="entry name" value="WH-like_DNA-bd_sf"/>
</dbReference>
<dbReference type="EMBL" id="JAJNDB010000001">
    <property type="protein sequence ID" value="MCD2193357.1"/>
    <property type="molecule type" value="Genomic_DNA"/>
</dbReference>
<protein>
    <submittedName>
        <fullName evidence="2">MarR family transcriptional regulator</fullName>
    </submittedName>
</protein>
<dbReference type="Pfam" id="PF01047">
    <property type="entry name" value="MarR"/>
    <property type="match status" value="1"/>
</dbReference>
<proteinExistence type="predicted"/>
<sequence>MSGSEEEPRWLDAEEWRAWRNYIAGQALLLGRLGRELQESHQLAFADYEILVRLSEKTDHRQRMTSLADEVVASKSRLSHQVARLEAEGLVRREVCDSDGRGVFAVLTEEGFSRLQAAAPDHLHGVREHFVDLLDDEERRVIGDVFERIVAKLRS</sequence>
<dbReference type="PROSITE" id="PS50995">
    <property type="entry name" value="HTH_MARR_2"/>
    <property type="match status" value="1"/>
</dbReference>
<dbReference type="SMART" id="SM00347">
    <property type="entry name" value="HTH_MARR"/>
    <property type="match status" value="1"/>
</dbReference>
<dbReference type="InterPro" id="IPR036390">
    <property type="entry name" value="WH_DNA-bd_sf"/>
</dbReference>
<dbReference type="Gene3D" id="1.10.10.10">
    <property type="entry name" value="Winged helix-like DNA-binding domain superfamily/Winged helix DNA-binding domain"/>
    <property type="match status" value="1"/>
</dbReference>
<keyword evidence="3" id="KW-1185">Reference proteome</keyword>
<dbReference type="PANTHER" id="PTHR33164:SF99">
    <property type="entry name" value="MARR FAMILY REGULATORY PROTEIN"/>
    <property type="match status" value="1"/>
</dbReference>
<dbReference type="PANTHER" id="PTHR33164">
    <property type="entry name" value="TRANSCRIPTIONAL REGULATOR, MARR FAMILY"/>
    <property type="match status" value="1"/>
</dbReference>
<dbReference type="InterPro" id="IPR000835">
    <property type="entry name" value="HTH_MarR-typ"/>
</dbReference>
<evidence type="ECO:0000259" key="1">
    <source>
        <dbReference type="PROSITE" id="PS50995"/>
    </source>
</evidence>
<evidence type="ECO:0000313" key="3">
    <source>
        <dbReference type="Proteomes" id="UP001199469"/>
    </source>
</evidence>
<dbReference type="SUPFAM" id="SSF46785">
    <property type="entry name" value="Winged helix' DNA-binding domain"/>
    <property type="match status" value="1"/>
</dbReference>
<evidence type="ECO:0000313" key="2">
    <source>
        <dbReference type="EMBL" id="MCD2193357.1"/>
    </source>
</evidence>
<gene>
    <name evidence="2" type="ORF">LQ327_08145</name>
</gene>
<feature type="domain" description="HTH marR-type" evidence="1">
    <location>
        <begin position="1"/>
        <end position="151"/>
    </location>
</feature>
<name>A0ABS8P614_9PSEU</name>
<accession>A0ABS8P614</accession>
<dbReference type="RefSeq" id="WP_230731404.1">
    <property type="nucleotide sequence ID" value="NZ_JAJNDB010000001.1"/>
</dbReference>
<organism evidence="2 3">
    <name type="scientific">Actinomycetospora endophytica</name>
    <dbReference type="NCBI Taxonomy" id="2291215"/>
    <lineage>
        <taxon>Bacteria</taxon>
        <taxon>Bacillati</taxon>
        <taxon>Actinomycetota</taxon>
        <taxon>Actinomycetes</taxon>
        <taxon>Pseudonocardiales</taxon>
        <taxon>Pseudonocardiaceae</taxon>
        <taxon>Actinomycetospora</taxon>
    </lineage>
</organism>